<evidence type="ECO:0008006" key="2">
    <source>
        <dbReference type="Google" id="ProtNLM"/>
    </source>
</evidence>
<sequence length="43" mass="4657">PPVDNKLLTLDNFFCTPHIGASTNEGQARVGDEVAKIINEFGK</sequence>
<evidence type="ECO:0000313" key="1">
    <source>
        <dbReference type="EMBL" id="GAI85767.1"/>
    </source>
</evidence>
<dbReference type="Gene3D" id="3.40.50.720">
    <property type="entry name" value="NAD(P)-binding Rossmann-like Domain"/>
    <property type="match status" value="2"/>
</dbReference>
<comment type="caution">
    <text evidence="1">The sequence shown here is derived from an EMBL/GenBank/DDBJ whole genome shotgun (WGS) entry which is preliminary data.</text>
</comment>
<gene>
    <name evidence="1" type="ORF">S12H4_19751</name>
</gene>
<dbReference type="AlphaFoldDB" id="X1RYA5"/>
<dbReference type="EMBL" id="BARW01009922">
    <property type="protein sequence ID" value="GAI85767.1"/>
    <property type="molecule type" value="Genomic_DNA"/>
</dbReference>
<proteinExistence type="predicted"/>
<accession>X1RYA5</accession>
<name>X1RYA5_9ZZZZ</name>
<reference evidence="1" key="1">
    <citation type="journal article" date="2014" name="Front. Microbiol.">
        <title>High frequency of phylogenetically diverse reductive dehalogenase-homologous genes in deep subseafloor sedimentary metagenomes.</title>
        <authorList>
            <person name="Kawai M."/>
            <person name="Futagami T."/>
            <person name="Toyoda A."/>
            <person name="Takaki Y."/>
            <person name="Nishi S."/>
            <person name="Hori S."/>
            <person name="Arai W."/>
            <person name="Tsubouchi T."/>
            <person name="Morono Y."/>
            <person name="Uchiyama I."/>
            <person name="Ito T."/>
            <person name="Fujiyama A."/>
            <person name="Inagaki F."/>
            <person name="Takami H."/>
        </authorList>
    </citation>
    <scope>NUCLEOTIDE SEQUENCE</scope>
    <source>
        <strain evidence="1">Expedition CK06-06</strain>
    </source>
</reference>
<feature type="non-terminal residue" evidence="1">
    <location>
        <position position="1"/>
    </location>
</feature>
<protein>
    <recommendedName>
        <fullName evidence="2">D-isomer specific 2-hydroxyacid dehydrogenase NAD-binding domain-containing protein</fullName>
    </recommendedName>
</protein>
<organism evidence="1">
    <name type="scientific">marine sediment metagenome</name>
    <dbReference type="NCBI Taxonomy" id="412755"/>
    <lineage>
        <taxon>unclassified sequences</taxon>
        <taxon>metagenomes</taxon>
        <taxon>ecological metagenomes</taxon>
    </lineage>
</organism>